<dbReference type="EMBL" id="QKYV01000004">
    <property type="protein sequence ID" value="PZW40530.1"/>
    <property type="molecule type" value="Genomic_DNA"/>
</dbReference>
<dbReference type="AlphaFoldDB" id="A0A2W7JYF1"/>
<evidence type="ECO:0000313" key="3">
    <source>
        <dbReference type="Proteomes" id="UP000249542"/>
    </source>
</evidence>
<keyword evidence="3" id="KW-1185">Reference proteome</keyword>
<feature type="chain" id="PRO_5016116354" evidence="1">
    <location>
        <begin position="20"/>
        <end position="793"/>
    </location>
</feature>
<organism evidence="2 3">
    <name type="scientific">Mesonia algae</name>
    <dbReference type="NCBI Taxonomy" id="213248"/>
    <lineage>
        <taxon>Bacteria</taxon>
        <taxon>Pseudomonadati</taxon>
        <taxon>Bacteroidota</taxon>
        <taxon>Flavobacteriia</taxon>
        <taxon>Flavobacteriales</taxon>
        <taxon>Flavobacteriaceae</taxon>
        <taxon>Mesonia</taxon>
    </lineage>
</organism>
<dbReference type="Proteomes" id="UP000249542">
    <property type="component" value="Unassembled WGS sequence"/>
</dbReference>
<dbReference type="RefSeq" id="WP_111540910.1">
    <property type="nucleotide sequence ID" value="NZ_QKYV01000004.1"/>
</dbReference>
<accession>A0A2W7JYF1</accession>
<comment type="caution">
    <text evidence="2">The sequence shown here is derived from an EMBL/GenBank/DDBJ whole genome shotgun (WGS) entry which is preliminary data.</text>
</comment>
<feature type="signal peptide" evidence="1">
    <location>
        <begin position="1"/>
        <end position="19"/>
    </location>
</feature>
<dbReference type="InterPro" id="IPR026341">
    <property type="entry name" value="T9SS_type_B"/>
</dbReference>
<protein>
    <submittedName>
        <fullName evidence="2">Gliding motility-associated-like protein</fullName>
    </submittedName>
</protein>
<dbReference type="Pfam" id="PF13585">
    <property type="entry name" value="CHU_C"/>
    <property type="match status" value="1"/>
</dbReference>
<dbReference type="NCBIfam" id="TIGR04131">
    <property type="entry name" value="Bac_Flav_CTERM"/>
    <property type="match status" value="1"/>
</dbReference>
<name>A0A2W7JYF1_9FLAO</name>
<gene>
    <name evidence="2" type="ORF">LX95_01593</name>
</gene>
<proteinExistence type="predicted"/>
<keyword evidence="1" id="KW-0732">Signal</keyword>
<evidence type="ECO:0000313" key="2">
    <source>
        <dbReference type="EMBL" id="PZW40530.1"/>
    </source>
</evidence>
<reference evidence="2 3" key="1">
    <citation type="submission" date="2018-06" db="EMBL/GenBank/DDBJ databases">
        <title>Genomic Encyclopedia of Archaeal and Bacterial Type Strains, Phase II (KMG-II): from individual species to whole genera.</title>
        <authorList>
            <person name="Goeker M."/>
        </authorList>
    </citation>
    <scope>NUCLEOTIDE SEQUENCE [LARGE SCALE GENOMIC DNA]</scope>
    <source>
        <strain evidence="2 3">DSM 15361</strain>
    </source>
</reference>
<sequence length="793" mass="88522">MKKPLLFFFITFFFYSANSQNIELYTQFNGQYDYTAIGNTLNIEENEVNSDCEILTSSSATLSLNPGQEIEAAYIYWAGSGTGDFEILVNNQIVTSQREFSLIVNGLDFFAAFANITTIVESQGNTNYTIDELDLEDFINPSHCNNGVNFGGWSIIIVYKDLSLPLNQINLYDGFELVGNFQNNSIDFQLDNLNVIDTEGAKIGFLAWEGDASLADNEELRINGNVLSNSLNPADNAFNGTNSFTGATDLYNMDLDVYGVESFINIGDTFATIELTSSADYVMVNSVVTVFNSTLPDPAVNIDETTITCNSREILVDYSIDNFNGTDVLPSGISVTFFANNLLLDEVFTPNIIPVGEFDNFQISLTIPSSIPENFNLEVRTNLNNQGNTIISELNPNNNITSVSAHLIYIGIASPPLNIEICDDASNDNIESFDFTTNTALALGNQTNSIVNYFLSLNDAENDNDPILNTTEYQNTQNPQEIFIKIQSLTDPDCYEIDSFFLIIHDLPIAGNPEDLFVCDSNEIDGLATFDLTQNNSLIINNQQNININYYSTQTDAYNGTNPVMNPGFFENTNNPQTIYASLTNSNFEDCMDITSFILSVEDIEVTEIDGDLKCDIGFDSNDFDLSEISQQIILSSDEWISGYFLNFLDANNFENAINSPLSFSNIINPQTIYVRIDSNLPNKCQQIYFFNVSTEHCEPFIPEGFSPNGDGINDTFFIKGLYDIFENFELQIFNRYGSLIYKGNNNVDPWDGTSNKGLNNVGKKLPTGTYFYLLNLKDPKFGPYKGWVYLNR</sequence>
<evidence type="ECO:0000256" key="1">
    <source>
        <dbReference type="SAM" id="SignalP"/>
    </source>
</evidence>